<evidence type="ECO:0000313" key="4">
    <source>
        <dbReference type="Proteomes" id="UP001139516"/>
    </source>
</evidence>
<reference evidence="3" key="1">
    <citation type="submission" date="2022-04" db="EMBL/GenBank/DDBJ databases">
        <title>Roseomonas acroporae sp. nov., isolated from coral Acropora digitifera.</title>
        <authorList>
            <person name="Sun H."/>
        </authorList>
    </citation>
    <scope>NUCLEOTIDE SEQUENCE</scope>
    <source>
        <strain evidence="3">NAR14</strain>
    </source>
</reference>
<name>A0A9X1Y3K8_9PROT</name>
<evidence type="ECO:0000256" key="1">
    <source>
        <dbReference type="ARBA" id="ARBA00022801"/>
    </source>
</evidence>
<dbReference type="AlphaFoldDB" id="A0A9X1Y3K8"/>
<accession>A0A9X1Y3K8</accession>
<dbReference type="Pfam" id="PF00149">
    <property type="entry name" value="Metallophos"/>
    <property type="match status" value="1"/>
</dbReference>
<dbReference type="PIRSF" id="PIRSF033091">
    <property type="entry name" value="Pesterase_YhaO"/>
    <property type="match status" value="1"/>
</dbReference>
<sequence length="424" mass="45344">MTGFRFLHAADLHLDSPLRGLEADAPAQRIRGATKEALANLVDLAIRERVAFVVVAGDLYDGDWQDWRTGQALVAAFARLTRAGIRLVAIRGNHDAESVLTRSLRLPDGATLLPADRPGSVELPEFGVHVHGQSFATRDVTENLARAYPAPVPGRLNIGLLHTAATGRDGHALYAPCSIDDLARHGYDYWALGHIHQREELLTAPWIVFPGNLQGRHVNECGAKGATLVTVREGRVAAVEHRTLDAVRWARIEVDCAGAPDEDAALDRVRDALGNALDAAEGRLLAARVTLRGACGAHAALSRDPAAAREQVRATAQNTAGADSLWIESVRVATEPAVDLDALRARPDAVGRLVRAIESLGETDAVTGPVRDYATHMLTRATGLRDALGDGHPAVQAAAGRLPPELLRRARDLLLARLGQVAGE</sequence>
<dbReference type="PANTHER" id="PTHR30337:SF7">
    <property type="entry name" value="PHOSPHOESTERASE"/>
    <property type="match status" value="1"/>
</dbReference>
<gene>
    <name evidence="3" type="ORF">M0638_02945</name>
</gene>
<dbReference type="InterPro" id="IPR050535">
    <property type="entry name" value="DNA_Repair-Maintenance_Comp"/>
</dbReference>
<dbReference type="CDD" id="cd00840">
    <property type="entry name" value="MPP_Mre11_N"/>
    <property type="match status" value="1"/>
</dbReference>
<keyword evidence="4" id="KW-1185">Reference proteome</keyword>
<evidence type="ECO:0000259" key="2">
    <source>
        <dbReference type="Pfam" id="PF00149"/>
    </source>
</evidence>
<dbReference type="InterPro" id="IPR041796">
    <property type="entry name" value="Mre11_N"/>
</dbReference>
<dbReference type="Proteomes" id="UP001139516">
    <property type="component" value="Unassembled WGS sequence"/>
</dbReference>
<evidence type="ECO:0000313" key="3">
    <source>
        <dbReference type="EMBL" id="MCK8783339.1"/>
    </source>
</evidence>
<feature type="domain" description="Calcineurin-like phosphoesterase" evidence="2">
    <location>
        <begin position="4"/>
        <end position="197"/>
    </location>
</feature>
<comment type="caution">
    <text evidence="3">The sequence shown here is derived from an EMBL/GenBank/DDBJ whole genome shotgun (WGS) entry which is preliminary data.</text>
</comment>
<organism evidence="3 4">
    <name type="scientific">Roseomonas acroporae</name>
    <dbReference type="NCBI Taxonomy" id="2937791"/>
    <lineage>
        <taxon>Bacteria</taxon>
        <taxon>Pseudomonadati</taxon>
        <taxon>Pseudomonadota</taxon>
        <taxon>Alphaproteobacteria</taxon>
        <taxon>Acetobacterales</taxon>
        <taxon>Roseomonadaceae</taxon>
        <taxon>Roseomonas</taxon>
    </lineage>
</organism>
<proteinExistence type="predicted"/>
<keyword evidence="3" id="KW-0269">Exonuclease</keyword>
<keyword evidence="3" id="KW-0540">Nuclease</keyword>
<dbReference type="SUPFAM" id="SSF56300">
    <property type="entry name" value="Metallo-dependent phosphatases"/>
    <property type="match status" value="1"/>
</dbReference>
<dbReference type="InterPro" id="IPR004843">
    <property type="entry name" value="Calcineurin-like_PHP"/>
</dbReference>
<dbReference type="PANTHER" id="PTHR30337">
    <property type="entry name" value="COMPONENT OF ATP-DEPENDENT DSDNA EXONUCLEASE"/>
    <property type="match status" value="1"/>
</dbReference>
<keyword evidence="1" id="KW-0378">Hydrolase</keyword>
<dbReference type="EMBL" id="JALPRX010000008">
    <property type="protein sequence ID" value="MCK8783339.1"/>
    <property type="molecule type" value="Genomic_DNA"/>
</dbReference>
<protein>
    <submittedName>
        <fullName evidence="3">DNA repair exonuclease</fullName>
    </submittedName>
</protein>
<dbReference type="InterPro" id="IPR029052">
    <property type="entry name" value="Metallo-depent_PP-like"/>
</dbReference>
<dbReference type="InterPro" id="IPR014576">
    <property type="entry name" value="Pesterase_YhaO"/>
</dbReference>
<dbReference type="GO" id="GO:0004527">
    <property type="term" value="F:exonuclease activity"/>
    <property type="evidence" value="ECO:0007669"/>
    <property type="project" value="UniProtKB-KW"/>
</dbReference>
<dbReference type="RefSeq" id="WP_248665462.1">
    <property type="nucleotide sequence ID" value="NZ_JALPRX010000008.1"/>
</dbReference>
<dbReference type="Gene3D" id="3.60.21.10">
    <property type="match status" value="1"/>
</dbReference>